<proteinExistence type="predicted"/>
<dbReference type="AlphaFoldDB" id="A0A0F9KNZ1"/>
<reference evidence="1" key="1">
    <citation type="journal article" date="2015" name="Nature">
        <title>Complex archaea that bridge the gap between prokaryotes and eukaryotes.</title>
        <authorList>
            <person name="Spang A."/>
            <person name="Saw J.H."/>
            <person name="Jorgensen S.L."/>
            <person name="Zaremba-Niedzwiedzka K."/>
            <person name="Martijn J."/>
            <person name="Lind A.E."/>
            <person name="van Eijk R."/>
            <person name="Schleper C."/>
            <person name="Guy L."/>
            <person name="Ettema T.J."/>
        </authorList>
    </citation>
    <scope>NUCLEOTIDE SEQUENCE</scope>
</reference>
<dbReference type="EMBL" id="LAZR01007654">
    <property type="protein sequence ID" value="KKM83859.1"/>
    <property type="molecule type" value="Genomic_DNA"/>
</dbReference>
<sequence>MKKEDIPKCSGLKEAVMGADKRYILIDDEDILNLKSAIDKLLPTAEPYVDLEIFTLKSIIDKYEESGS</sequence>
<organism evidence="1">
    <name type="scientific">marine sediment metagenome</name>
    <dbReference type="NCBI Taxonomy" id="412755"/>
    <lineage>
        <taxon>unclassified sequences</taxon>
        <taxon>metagenomes</taxon>
        <taxon>ecological metagenomes</taxon>
    </lineage>
</organism>
<name>A0A0F9KNZ1_9ZZZZ</name>
<gene>
    <name evidence="1" type="ORF">LCGC14_1305120</name>
</gene>
<protein>
    <submittedName>
        <fullName evidence="1">Uncharacterized protein</fullName>
    </submittedName>
</protein>
<evidence type="ECO:0000313" key="1">
    <source>
        <dbReference type="EMBL" id="KKM83859.1"/>
    </source>
</evidence>
<comment type="caution">
    <text evidence="1">The sequence shown here is derived from an EMBL/GenBank/DDBJ whole genome shotgun (WGS) entry which is preliminary data.</text>
</comment>
<accession>A0A0F9KNZ1</accession>